<dbReference type="PANTHER" id="PTHR30348">
    <property type="entry name" value="UNCHARACTERIZED PROTEIN YECE"/>
    <property type="match status" value="1"/>
</dbReference>
<gene>
    <name evidence="2" type="ORF">AGR13a_Cc170321</name>
</gene>
<sequence length="292" mass="32911">MDPRLKGEDDVESDVEKKTPNWEEQHMSTSGTIRTGIGGWTFEPWEGTFYPEKLPKKRQLEHASRQLTAIEVNGTYYSSQKPETFAKWAADVPEDFIFSLKASRFVTNRRVLAEAGESMTKFLTQGLTELGCHLGPILWQFAPTKKFDADDFGAFLALLPEKQDGIRLRHVVEVRNPTFQVPEFIDLLARHKVAVVCADHHDYPMLPDVTADFVYCRLQKGEDDIETCYPKTGIDHWAKRVKTYAAGGVPDDLPLIAPDRQIEKTPRDVFAFFITGGKVNAPNGAQALQKAV</sequence>
<dbReference type="Proteomes" id="UP000191812">
    <property type="component" value="Unassembled WGS sequence"/>
</dbReference>
<dbReference type="Gene3D" id="3.20.20.410">
    <property type="entry name" value="Protein of unknown function UPF0759"/>
    <property type="match status" value="1"/>
</dbReference>
<dbReference type="PANTHER" id="PTHR30348:SF4">
    <property type="entry name" value="DUF72 DOMAIN-CONTAINING PROTEIN"/>
    <property type="match status" value="1"/>
</dbReference>
<evidence type="ECO:0000313" key="3">
    <source>
        <dbReference type="Proteomes" id="UP000191812"/>
    </source>
</evidence>
<evidence type="ECO:0000313" key="2">
    <source>
        <dbReference type="EMBL" id="CUX14376.1"/>
    </source>
</evidence>
<dbReference type="EMBL" id="FBWH01000009">
    <property type="protein sequence ID" value="CUX14376.1"/>
    <property type="molecule type" value="Genomic_DNA"/>
</dbReference>
<proteinExistence type="predicted"/>
<organism evidence="2 3">
    <name type="scientific">Agrobacterium genomosp. 13 str. CFBP 6927</name>
    <dbReference type="NCBI Taxonomy" id="1183428"/>
    <lineage>
        <taxon>Bacteria</taxon>
        <taxon>Pseudomonadati</taxon>
        <taxon>Pseudomonadota</taxon>
        <taxon>Alphaproteobacteria</taxon>
        <taxon>Hyphomicrobiales</taxon>
        <taxon>Rhizobiaceae</taxon>
        <taxon>Rhizobium/Agrobacterium group</taxon>
        <taxon>Agrobacterium</taxon>
        <taxon>Agrobacterium tumefaciens complex</taxon>
    </lineage>
</organism>
<evidence type="ECO:0000256" key="1">
    <source>
        <dbReference type="SAM" id="MobiDB-lite"/>
    </source>
</evidence>
<comment type="caution">
    <text evidence="2">The sequence shown here is derived from an EMBL/GenBank/DDBJ whole genome shotgun (WGS) entry which is preliminary data.</text>
</comment>
<dbReference type="SUPFAM" id="SSF117396">
    <property type="entry name" value="TM1631-like"/>
    <property type="match status" value="1"/>
</dbReference>
<name>A0ABM9VC97_9HYPH</name>
<dbReference type="InterPro" id="IPR002763">
    <property type="entry name" value="DUF72"/>
</dbReference>
<keyword evidence="3" id="KW-1185">Reference proteome</keyword>
<accession>A0ABM9VC97</accession>
<feature type="compositionally biased region" description="Basic and acidic residues" evidence="1">
    <location>
        <begin position="1"/>
        <end position="26"/>
    </location>
</feature>
<dbReference type="Pfam" id="PF01904">
    <property type="entry name" value="DUF72"/>
    <property type="match status" value="1"/>
</dbReference>
<evidence type="ECO:0008006" key="4">
    <source>
        <dbReference type="Google" id="ProtNLM"/>
    </source>
</evidence>
<feature type="region of interest" description="Disordered" evidence="1">
    <location>
        <begin position="1"/>
        <end position="28"/>
    </location>
</feature>
<reference evidence="2 3" key="1">
    <citation type="submission" date="2016-01" db="EMBL/GenBank/DDBJ databases">
        <authorList>
            <person name="Regsiter A."/>
            <person name="william w."/>
        </authorList>
    </citation>
    <scope>NUCLEOTIDE SEQUENCE [LARGE SCALE GENOMIC DNA]</scope>
    <source>
        <strain evidence="2 3">CFBP 6927</strain>
    </source>
</reference>
<protein>
    <recommendedName>
        <fullName evidence="4">DUF72 domain-containing protein</fullName>
    </recommendedName>
</protein>
<dbReference type="InterPro" id="IPR036520">
    <property type="entry name" value="UPF0759_sf"/>
</dbReference>